<feature type="chain" id="PRO_5043035533" description="DUF538 domain-containing protein" evidence="1">
    <location>
        <begin position="24"/>
        <end position="171"/>
    </location>
</feature>
<organism evidence="2 3">
    <name type="scientific">Dillenia turbinata</name>
    <dbReference type="NCBI Taxonomy" id="194707"/>
    <lineage>
        <taxon>Eukaryota</taxon>
        <taxon>Viridiplantae</taxon>
        <taxon>Streptophyta</taxon>
        <taxon>Embryophyta</taxon>
        <taxon>Tracheophyta</taxon>
        <taxon>Spermatophyta</taxon>
        <taxon>Magnoliopsida</taxon>
        <taxon>eudicotyledons</taxon>
        <taxon>Gunneridae</taxon>
        <taxon>Pentapetalae</taxon>
        <taxon>Dilleniales</taxon>
        <taxon>Dilleniaceae</taxon>
        <taxon>Dillenia</taxon>
    </lineage>
</organism>
<keyword evidence="1" id="KW-0732">Signal</keyword>
<protein>
    <recommendedName>
        <fullName evidence="4">DUF538 domain-containing protein</fullName>
    </recommendedName>
</protein>
<dbReference type="Gene3D" id="2.30.240.10">
    <property type="entry name" value="At5g01610-like"/>
    <property type="match status" value="1"/>
</dbReference>
<evidence type="ECO:0000313" key="2">
    <source>
        <dbReference type="EMBL" id="KAK6925736.1"/>
    </source>
</evidence>
<evidence type="ECO:0008006" key="4">
    <source>
        <dbReference type="Google" id="ProtNLM"/>
    </source>
</evidence>
<dbReference type="EMBL" id="JBAMMX010000015">
    <property type="protein sequence ID" value="KAK6925736.1"/>
    <property type="molecule type" value="Genomic_DNA"/>
</dbReference>
<gene>
    <name evidence="2" type="ORF">RJ641_007455</name>
</gene>
<name>A0AAN8V8T3_9MAGN</name>
<dbReference type="SUPFAM" id="SSF141562">
    <property type="entry name" value="At5g01610-like"/>
    <property type="match status" value="1"/>
</dbReference>
<evidence type="ECO:0000256" key="1">
    <source>
        <dbReference type="SAM" id="SignalP"/>
    </source>
</evidence>
<keyword evidence="3" id="KW-1185">Reference proteome</keyword>
<proteinExistence type="predicted"/>
<dbReference type="InterPro" id="IPR036758">
    <property type="entry name" value="At5g01610-like"/>
</dbReference>
<dbReference type="Proteomes" id="UP001370490">
    <property type="component" value="Unassembled WGS sequence"/>
</dbReference>
<dbReference type="InterPro" id="IPR007493">
    <property type="entry name" value="DUF538"/>
</dbReference>
<dbReference type="AlphaFoldDB" id="A0AAN8V8T3"/>
<accession>A0AAN8V8T3</accession>
<dbReference type="Pfam" id="PF04398">
    <property type="entry name" value="DUF538"/>
    <property type="match status" value="1"/>
</dbReference>
<feature type="signal peptide" evidence="1">
    <location>
        <begin position="1"/>
        <end position="23"/>
    </location>
</feature>
<dbReference type="PANTHER" id="PTHR31676">
    <property type="entry name" value="T31J12.3 PROTEIN-RELATED"/>
    <property type="match status" value="1"/>
</dbReference>
<reference evidence="2 3" key="1">
    <citation type="submission" date="2023-12" db="EMBL/GenBank/DDBJ databases">
        <title>A high-quality genome assembly for Dillenia turbinata (Dilleniales).</title>
        <authorList>
            <person name="Chanderbali A."/>
        </authorList>
    </citation>
    <scope>NUCLEOTIDE SEQUENCE [LARGE SCALE GENOMIC DNA]</scope>
    <source>
        <strain evidence="2">LSX21</strain>
        <tissue evidence="2">Leaf</tissue>
    </source>
</reference>
<dbReference type="PANTHER" id="PTHR31676:SF96">
    <property type="entry name" value="EXPRESSED PROTEIN"/>
    <property type="match status" value="1"/>
</dbReference>
<evidence type="ECO:0000313" key="3">
    <source>
        <dbReference type="Proteomes" id="UP001370490"/>
    </source>
</evidence>
<comment type="caution">
    <text evidence="2">The sequence shown here is derived from an EMBL/GenBank/DDBJ whole genome shotgun (WGS) entry which is preliminary data.</text>
</comment>
<sequence>MASHIQKLIFAITLCLLTQLSLSIRISTIFNPNRPSLSKSNKPTRDVHEVLPFYGLPKGLLPNNVIAYDLNDEGDFTITLEHSCYVQFDQLVYYEKTIKGKLSYGLVSDVAGIQVKKLFVWVPVTGMKADEDNAMIEFFVGVLSQKLPVDLFENVPTCKNKACQATYIQAF</sequence>